<gene>
    <name evidence="1" type="ORF">CEXT_400811</name>
</gene>
<dbReference type="Proteomes" id="UP001054945">
    <property type="component" value="Unassembled WGS sequence"/>
</dbReference>
<sequence>MYTHNGRSYKCTEWDECFASRSGQLDHIRIISHCRKFITVWNVVNALLKNHILHQHVRSIHTHDEPYKCTKNVINAVPAQTAHAYTY</sequence>
<protein>
    <recommendedName>
        <fullName evidence="3">C2H2-type domain-containing protein</fullName>
    </recommendedName>
</protein>
<proteinExistence type="predicted"/>
<evidence type="ECO:0000313" key="2">
    <source>
        <dbReference type="Proteomes" id="UP001054945"/>
    </source>
</evidence>
<dbReference type="EMBL" id="BPLR01020152">
    <property type="protein sequence ID" value="GIX75252.1"/>
    <property type="molecule type" value="Genomic_DNA"/>
</dbReference>
<evidence type="ECO:0000313" key="1">
    <source>
        <dbReference type="EMBL" id="GIX75252.1"/>
    </source>
</evidence>
<evidence type="ECO:0008006" key="3">
    <source>
        <dbReference type="Google" id="ProtNLM"/>
    </source>
</evidence>
<organism evidence="1 2">
    <name type="scientific">Caerostris extrusa</name>
    <name type="common">Bark spider</name>
    <name type="synonym">Caerostris bankana</name>
    <dbReference type="NCBI Taxonomy" id="172846"/>
    <lineage>
        <taxon>Eukaryota</taxon>
        <taxon>Metazoa</taxon>
        <taxon>Ecdysozoa</taxon>
        <taxon>Arthropoda</taxon>
        <taxon>Chelicerata</taxon>
        <taxon>Arachnida</taxon>
        <taxon>Araneae</taxon>
        <taxon>Araneomorphae</taxon>
        <taxon>Entelegynae</taxon>
        <taxon>Araneoidea</taxon>
        <taxon>Araneidae</taxon>
        <taxon>Caerostris</taxon>
    </lineage>
</organism>
<dbReference type="AlphaFoldDB" id="A0AAV4MV46"/>
<accession>A0AAV4MV46</accession>
<reference evidence="1 2" key="1">
    <citation type="submission" date="2021-06" db="EMBL/GenBank/DDBJ databases">
        <title>Caerostris extrusa draft genome.</title>
        <authorList>
            <person name="Kono N."/>
            <person name="Arakawa K."/>
        </authorList>
    </citation>
    <scope>NUCLEOTIDE SEQUENCE [LARGE SCALE GENOMIC DNA]</scope>
</reference>
<name>A0AAV4MV46_CAEEX</name>
<comment type="caution">
    <text evidence="1">The sequence shown here is derived from an EMBL/GenBank/DDBJ whole genome shotgun (WGS) entry which is preliminary data.</text>
</comment>
<keyword evidence="2" id="KW-1185">Reference proteome</keyword>